<reference evidence="6 7" key="1">
    <citation type="submission" date="2016-02" db="EMBL/GenBank/DDBJ databases">
        <authorList>
            <person name="Wen L."/>
            <person name="He K."/>
            <person name="Yang H."/>
        </authorList>
    </citation>
    <scope>NUCLEOTIDE SEQUENCE [LARGE SCALE GENOMIC DNA]</scope>
    <source>
        <strain evidence="6 7">TSA40</strain>
    </source>
</reference>
<dbReference type="SUPFAM" id="SSF55331">
    <property type="entry name" value="Tautomerase/MIF"/>
    <property type="match status" value="1"/>
</dbReference>
<dbReference type="AlphaFoldDB" id="A0A254TC91"/>
<dbReference type="PANTHER" id="PTHR35530">
    <property type="entry name" value="TAUTOMERASE-RELATED"/>
    <property type="match status" value="1"/>
</dbReference>
<keyword evidence="2 4" id="KW-0413">Isomerase</keyword>
<feature type="active site" description="Proton acceptor; via imino nitrogen" evidence="3">
    <location>
        <position position="2"/>
    </location>
</feature>
<protein>
    <recommendedName>
        <fullName evidence="4">Tautomerase</fullName>
        <ecNumber evidence="4">5.3.2.-</ecNumber>
    </recommendedName>
</protein>
<gene>
    <name evidence="6" type="ORF">AYR66_12960</name>
</gene>
<dbReference type="InterPro" id="IPR004370">
    <property type="entry name" value="4-OT-like_dom"/>
</dbReference>
<accession>A0A254TC91</accession>
<evidence type="ECO:0000256" key="2">
    <source>
        <dbReference type="ARBA" id="ARBA00023235"/>
    </source>
</evidence>
<evidence type="ECO:0000256" key="1">
    <source>
        <dbReference type="ARBA" id="ARBA00006723"/>
    </source>
</evidence>
<dbReference type="InterPro" id="IPR014347">
    <property type="entry name" value="Tautomerase/MIF_sf"/>
</dbReference>
<proteinExistence type="inferred from homology"/>
<dbReference type="EMBL" id="LSTO01000001">
    <property type="protein sequence ID" value="OWW20269.1"/>
    <property type="molecule type" value="Genomic_DNA"/>
</dbReference>
<evidence type="ECO:0000256" key="3">
    <source>
        <dbReference type="PIRSR" id="PIRSR618191-1"/>
    </source>
</evidence>
<dbReference type="EC" id="5.3.2.-" evidence="4"/>
<comment type="caution">
    <text evidence="6">The sequence shown here is derived from an EMBL/GenBank/DDBJ whole genome shotgun (WGS) entry which is preliminary data.</text>
</comment>
<comment type="similarity">
    <text evidence="1 4">Belongs to the 4-oxalocrotonate tautomerase family.</text>
</comment>
<evidence type="ECO:0000259" key="5">
    <source>
        <dbReference type="Pfam" id="PF01361"/>
    </source>
</evidence>
<evidence type="ECO:0000256" key="4">
    <source>
        <dbReference type="RuleBase" id="RU362032"/>
    </source>
</evidence>
<dbReference type="Proteomes" id="UP000197535">
    <property type="component" value="Unassembled WGS sequence"/>
</dbReference>
<name>A0A254TC91_9BURK</name>
<feature type="domain" description="4-oxalocrotonate tautomerase-like" evidence="5">
    <location>
        <begin position="2"/>
        <end position="59"/>
    </location>
</feature>
<keyword evidence="7" id="KW-1185">Reference proteome</keyword>
<dbReference type="Gene3D" id="3.30.429.10">
    <property type="entry name" value="Macrophage Migration Inhibitory Factor"/>
    <property type="match status" value="1"/>
</dbReference>
<dbReference type="PANTHER" id="PTHR35530:SF1">
    <property type="entry name" value="2-HYDROXYMUCONATE TAUTOMERASE"/>
    <property type="match status" value="1"/>
</dbReference>
<dbReference type="Pfam" id="PF01361">
    <property type="entry name" value="Tautomerase"/>
    <property type="match status" value="1"/>
</dbReference>
<organism evidence="6 7">
    <name type="scientific">Noviherbaspirillum denitrificans</name>
    <dbReference type="NCBI Taxonomy" id="1968433"/>
    <lineage>
        <taxon>Bacteria</taxon>
        <taxon>Pseudomonadati</taxon>
        <taxon>Pseudomonadota</taxon>
        <taxon>Betaproteobacteria</taxon>
        <taxon>Burkholderiales</taxon>
        <taxon>Oxalobacteraceae</taxon>
        <taxon>Noviherbaspirillum</taxon>
    </lineage>
</organism>
<dbReference type="NCBIfam" id="NF002571">
    <property type="entry name" value="PRK02220.1"/>
    <property type="match status" value="1"/>
</dbReference>
<dbReference type="GO" id="GO:0016853">
    <property type="term" value="F:isomerase activity"/>
    <property type="evidence" value="ECO:0007669"/>
    <property type="project" value="UniProtKB-UniRule"/>
</dbReference>
<evidence type="ECO:0000313" key="7">
    <source>
        <dbReference type="Proteomes" id="UP000197535"/>
    </source>
</evidence>
<dbReference type="CDD" id="cd00491">
    <property type="entry name" value="4Oxalocrotonate_Tautomerase"/>
    <property type="match status" value="1"/>
</dbReference>
<dbReference type="RefSeq" id="WP_088707154.1">
    <property type="nucleotide sequence ID" value="NZ_LSTO01000001.1"/>
</dbReference>
<evidence type="ECO:0000313" key="6">
    <source>
        <dbReference type="EMBL" id="OWW20269.1"/>
    </source>
</evidence>
<dbReference type="InterPro" id="IPR018191">
    <property type="entry name" value="4-OT"/>
</dbReference>
<dbReference type="OrthoDB" id="8527422at2"/>
<sequence length="63" mass="6977">MPICQIHLLEGRTVEQKRLLIQKITEAMHEAIGAKPESVRVILTEMPKEHFGIGGKSAGELGR</sequence>
<dbReference type="NCBIfam" id="TIGR00013">
    <property type="entry name" value="taut"/>
    <property type="match status" value="1"/>
</dbReference>